<dbReference type="PANTHER" id="PTHR43767:SF1">
    <property type="entry name" value="NONRIBOSOMAL PEPTIDE SYNTHASE PES1 (EUROFUNG)-RELATED"/>
    <property type="match status" value="1"/>
</dbReference>
<gene>
    <name evidence="3" type="ORF">UFOPK3789_01471</name>
</gene>
<dbReference type="EMBL" id="CAFBNL010000153">
    <property type="protein sequence ID" value="CAB4963847.1"/>
    <property type="molecule type" value="Genomic_DNA"/>
</dbReference>
<dbReference type="PROSITE" id="PS00455">
    <property type="entry name" value="AMP_BINDING"/>
    <property type="match status" value="1"/>
</dbReference>
<organism evidence="3">
    <name type="scientific">freshwater metagenome</name>
    <dbReference type="NCBI Taxonomy" id="449393"/>
    <lineage>
        <taxon>unclassified sequences</taxon>
        <taxon>metagenomes</taxon>
        <taxon>ecological metagenomes</taxon>
    </lineage>
</organism>
<feature type="domain" description="AMP-dependent synthetase/ligase" evidence="1">
    <location>
        <begin position="63"/>
        <end position="419"/>
    </location>
</feature>
<dbReference type="AlphaFoldDB" id="A0A6J7L732"/>
<dbReference type="InterPro" id="IPR050237">
    <property type="entry name" value="ATP-dep_AMP-bd_enzyme"/>
</dbReference>
<dbReference type="SUPFAM" id="SSF56801">
    <property type="entry name" value="Acetyl-CoA synthetase-like"/>
    <property type="match status" value="1"/>
</dbReference>
<dbReference type="InterPro" id="IPR045851">
    <property type="entry name" value="AMP-bd_C_sf"/>
</dbReference>
<proteinExistence type="predicted"/>
<feature type="domain" description="AMP-binding enzyme C-terminal" evidence="2">
    <location>
        <begin position="469"/>
        <end position="545"/>
    </location>
</feature>
<evidence type="ECO:0000313" key="3">
    <source>
        <dbReference type="EMBL" id="CAB4963847.1"/>
    </source>
</evidence>
<protein>
    <submittedName>
        <fullName evidence="3">Unannotated protein</fullName>
    </submittedName>
</protein>
<dbReference type="GO" id="GO:0016878">
    <property type="term" value="F:acid-thiol ligase activity"/>
    <property type="evidence" value="ECO:0007669"/>
    <property type="project" value="UniProtKB-ARBA"/>
</dbReference>
<reference evidence="3" key="1">
    <citation type="submission" date="2020-05" db="EMBL/GenBank/DDBJ databases">
        <authorList>
            <person name="Chiriac C."/>
            <person name="Salcher M."/>
            <person name="Ghai R."/>
            <person name="Kavagutti S V."/>
        </authorList>
    </citation>
    <scope>NUCLEOTIDE SEQUENCE</scope>
</reference>
<dbReference type="InterPro" id="IPR000873">
    <property type="entry name" value="AMP-dep_synth/lig_dom"/>
</dbReference>
<dbReference type="InterPro" id="IPR025110">
    <property type="entry name" value="AMP-bd_C"/>
</dbReference>
<name>A0A6J7L732_9ZZZZ</name>
<dbReference type="Gene3D" id="3.40.50.12780">
    <property type="entry name" value="N-terminal domain of ligase-like"/>
    <property type="match status" value="1"/>
</dbReference>
<dbReference type="InterPro" id="IPR042099">
    <property type="entry name" value="ANL_N_sf"/>
</dbReference>
<accession>A0A6J7L732</accession>
<dbReference type="Pfam" id="PF13193">
    <property type="entry name" value="AMP-binding_C"/>
    <property type="match status" value="1"/>
</dbReference>
<evidence type="ECO:0000259" key="1">
    <source>
        <dbReference type="Pfam" id="PF00501"/>
    </source>
</evidence>
<dbReference type="Pfam" id="PF00501">
    <property type="entry name" value="AMP-binding"/>
    <property type="match status" value="1"/>
</dbReference>
<sequence length="563" mass="60565">MAQIGVSESLATIEADLLKPGGIFALESVEVLGESMSAMANRLKSLRDVVANSVGHGDGDYLVFSDGVTERRITFREHERLVASVASALRDQYGVTPGDRVAILGANSPEWIIAFWATVSLGAVAVGLNGWWVAPEILYGIEDCSPKVLIVDRKRLDRLEGQDPGVPVIVMEDEFAALEAYAPDAELPNPPIAEDDPAIILYTSGTTGRPKGAVHSHRNVGALIGLTFFHGLRNILNDPPPAGLPPTCQLVSSPLFHVSGLHTGAIAYLVGGVKSVWTVGRFDPAVVMRLIETEQVTHWSFTPTMLHRLLLHPEFGNYDLSSLRSGGGGGSTFSPALISSAKESLPQLRTTFGVGYGLTECTALATLNSGAELDLFPTAVGRPLPTVEIEIRDESGLAVADGVEGDIHLRGPNIMLGYWNKPDETAAAILEGRWLRTGDVGRFEGGRLYLASRRHDLILRGGENIYPAEIEQRIEAHAAIMEVCVVGVADNELGQIVKAVCVLKDEANVDAAELTLWCAEALAYFKVPALWEIGREPLPRNATGKVVKAVLTQQADLHFIEED</sequence>
<dbReference type="InterPro" id="IPR020845">
    <property type="entry name" value="AMP-binding_CS"/>
</dbReference>
<dbReference type="Gene3D" id="3.30.300.30">
    <property type="match status" value="1"/>
</dbReference>
<evidence type="ECO:0000259" key="2">
    <source>
        <dbReference type="Pfam" id="PF13193"/>
    </source>
</evidence>
<dbReference type="PANTHER" id="PTHR43767">
    <property type="entry name" value="LONG-CHAIN-FATTY-ACID--COA LIGASE"/>
    <property type="match status" value="1"/>
</dbReference>